<dbReference type="RefSeq" id="WP_144250463.1">
    <property type="nucleotide sequence ID" value="NZ_VLPK01000006.1"/>
</dbReference>
<dbReference type="SUPFAM" id="SSF50969">
    <property type="entry name" value="YVTN repeat-like/Quinoprotein amine dehydrogenase"/>
    <property type="match status" value="1"/>
</dbReference>
<evidence type="ECO:0000259" key="1">
    <source>
        <dbReference type="Pfam" id="PF13360"/>
    </source>
</evidence>
<dbReference type="SUPFAM" id="SSF50998">
    <property type="entry name" value="Quinoprotein alcohol dehydrogenase-like"/>
    <property type="match status" value="1"/>
</dbReference>
<dbReference type="InterPro" id="IPR018391">
    <property type="entry name" value="PQQ_b-propeller_rpt"/>
</dbReference>
<dbReference type="AlphaFoldDB" id="A0A556M9H2"/>
<dbReference type="PROSITE" id="PS51257">
    <property type="entry name" value="PROKAR_LIPOPROTEIN"/>
    <property type="match status" value="1"/>
</dbReference>
<dbReference type="InterPro" id="IPR002372">
    <property type="entry name" value="PQQ_rpt_dom"/>
</dbReference>
<dbReference type="Pfam" id="PF13360">
    <property type="entry name" value="PQQ_2"/>
    <property type="match status" value="1"/>
</dbReference>
<dbReference type="PANTHER" id="PTHR34512:SF30">
    <property type="entry name" value="OUTER MEMBRANE PROTEIN ASSEMBLY FACTOR BAMB"/>
    <property type="match status" value="1"/>
</dbReference>
<evidence type="ECO:0000313" key="3">
    <source>
        <dbReference type="Proteomes" id="UP000318733"/>
    </source>
</evidence>
<dbReference type="InterPro" id="IPR011044">
    <property type="entry name" value="Quino_amine_DH_bsu"/>
</dbReference>
<dbReference type="PANTHER" id="PTHR34512">
    <property type="entry name" value="CELL SURFACE PROTEIN"/>
    <property type="match status" value="1"/>
</dbReference>
<dbReference type="InterPro" id="IPR011047">
    <property type="entry name" value="Quinoprotein_ADH-like_sf"/>
</dbReference>
<evidence type="ECO:0000313" key="2">
    <source>
        <dbReference type="EMBL" id="TSJ36496.1"/>
    </source>
</evidence>
<dbReference type="InterPro" id="IPR015943">
    <property type="entry name" value="WD40/YVTN_repeat-like_dom_sf"/>
</dbReference>
<name>A0A556M9H2_9SPHI</name>
<dbReference type="SMART" id="SM00564">
    <property type="entry name" value="PQQ"/>
    <property type="match status" value="5"/>
</dbReference>
<dbReference type="Gene3D" id="2.130.10.10">
    <property type="entry name" value="YVTN repeat-like/Quinoprotein amine dehydrogenase"/>
    <property type="match status" value="1"/>
</dbReference>
<organism evidence="2 3">
    <name type="scientific">Mucilaginibacter corticis</name>
    <dbReference type="NCBI Taxonomy" id="2597670"/>
    <lineage>
        <taxon>Bacteria</taxon>
        <taxon>Pseudomonadati</taxon>
        <taxon>Bacteroidota</taxon>
        <taxon>Sphingobacteriia</taxon>
        <taxon>Sphingobacteriales</taxon>
        <taxon>Sphingobacteriaceae</taxon>
        <taxon>Mucilaginibacter</taxon>
    </lineage>
</organism>
<reference evidence="2 3" key="1">
    <citation type="submission" date="2019-07" db="EMBL/GenBank/DDBJ databases">
        <authorList>
            <person name="Huq M.A."/>
        </authorList>
    </citation>
    <scope>NUCLEOTIDE SEQUENCE [LARGE SCALE GENOMIC DNA]</scope>
    <source>
        <strain evidence="2 3">MAH-19</strain>
    </source>
</reference>
<gene>
    <name evidence="2" type="ORF">FO440_21940</name>
</gene>
<dbReference type="EMBL" id="VLPK01000006">
    <property type="protein sequence ID" value="TSJ36496.1"/>
    <property type="molecule type" value="Genomic_DNA"/>
</dbReference>
<sequence>MKIKVLITIITSIVALSACEKERPKERSLGAVPLPDSAVFVTTIDTKGINIFVLNASNGELNTKYNYPSTPNTTWCYPAAGNGLLYSLEDHQIRAIDPKTGTELWTDAVDNATVPILHEDTFFGFTGSQLYAMDAIKASAKPLWTYAMAGGPADLRYANGILYVCKDKHIVALDAKTGAEKWGLSNGPYALGALNSGIIISGLMTIDATSGNELGTVTPPLIPFKSDEDVSYPTLDYATMELSFVSTRHYGPSHYGRGYLSAVQKSSGAEKWRRTYGEGIGSYDTTNVVNQIWHNQLLITKTVITGAGKYGYTLAENHWMADMNTGALTLNLNDGGKGITEVGFILNNTLYLQKRSTPTLNGLPSPSPGDYTNASFLYAIDLLTGKVKWDASKILEGYDGFVHNCVFAGGKGYGALIQ</sequence>
<comment type="caution">
    <text evidence="2">The sequence shown here is derived from an EMBL/GenBank/DDBJ whole genome shotgun (WGS) entry which is preliminary data.</text>
</comment>
<protein>
    <submittedName>
        <fullName evidence="2">PQQ-like beta-propeller repeat protein</fullName>
    </submittedName>
</protein>
<dbReference type="Proteomes" id="UP000318733">
    <property type="component" value="Unassembled WGS sequence"/>
</dbReference>
<keyword evidence="3" id="KW-1185">Reference proteome</keyword>
<feature type="domain" description="Pyrrolo-quinoline quinone repeat" evidence="1">
    <location>
        <begin position="90"/>
        <end position="215"/>
    </location>
</feature>
<accession>A0A556M9H2</accession>
<proteinExistence type="predicted"/>
<dbReference type="OrthoDB" id="7012117at2"/>